<organism evidence="1 2">
    <name type="scientific">Microbacterium helvum</name>
    <dbReference type="NCBI Taxonomy" id="2773713"/>
    <lineage>
        <taxon>Bacteria</taxon>
        <taxon>Bacillati</taxon>
        <taxon>Actinomycetota</taxon>
        <taxon>Actinomycetes</taxon>
        <taxon>Micrococcales</taxon>
        <taxon>Microbacteriaceae</taxon>
        <taxon>Microbacterium</taxon>
    </lineage>
</organism>
<reference evidence="1 2" key="1">
    <citation type="submission" date="2020-09" db="EMBL/GenBank/DDBJ databases">
        <title>Isolation and identification of active actinomycetes.</title>
        <authorList>
            <person name="Li X."/>
        </authorList>
    </citation>
    <scope>NUCLEOTIDE SEQUENCE [LARGE SCALE GENOMIC DNA]</scope>
    <source>
        <strain evidence="1 2">NEAU-LLC</strain>
    </source>
</reference>
<dbReference type="EMBL" id="JACXZS010000006">
    <property type="protein sequence ID" value="MBD3942091.1"/>
    <property type="molecule type" value="Genomic_DNA"/>
</dbReference>
<keyword evidence="2" id="KW-1185">Reference proteome</keyword>
<name>A0ABR8NN68_9MICO</name>
<dbReference type="Proteomes" id="UP000598426">
    <property type="component" value="Unassembled WGS sequence"/>
</dbReference>
<evidence type="ECO:0000313" key="1">
    <source>
        <dbReference type="EMBL" id="MBD3942091.1"/>
    </source>
</evidence>
<evidence type="ECO:0008006" key="3">
    <source>
        <dbReference type="Google" id="ProtNLM"/>
    </source>
</evidence>
<evidence type="ECO:0000313" key="2">
    <source>
        <dbReference type="Proteomes" id="UP000598426"/>
    </source>
</evidence>
<sequence length="564" mass="60005">MPAEAATGSDGATIGHDTARALRAEVRRRAFRQVRDAGRSDDGAWISPRLGIADPGHNGTAAFSCAAALLAACDDQPSSERAELAERATAAVRFVLRARRDSGLLDLPACNPDSAPDTGFVLQQLAATLLLLRRHGVPPELEQWERDTCALLEGTAGAMLAGGFHTPNHRWVIASAAALAAAVLPEHAEEWEPGIRAILDEGLDIDADGFFPERSVGVYDAVTDRALLFLHLLRGTPGALDAAAHNLRTDMVLLDASLRADSSLSSRQDRGSRAVPVSLIDLYQAVGTLRDDCELLSMSIALERAAGAAELHELFWRAWTDAYFGAAEGTVSDPRPSRCWTVFAGQGAARFRDGDLTATVRRAPSFVAVAHGDVGIRSVQFFQAVHGVGLFVPQSAEFGDRRALLTSAGAPGRRPGYELPLGEPVRPDGWDASLDRRDVRRLPPLEVTAEVACEPAAVDVRLTAPGMAGTLGAILIDVDAGLVADGAGLAFVLREGQELFLAGEVVLRGETHAVRVTGGATAHRAWALRDSPPLHDGYARIVIPVTGSVRHRVRIETLNMGSHL</sequence>
<dbReference type="RefSeq" id="WP_191171722.1">
    <property type="nucleotide sequence ID" value="NZ_JACXZS010000006.1"/>
</dbReference>
<proteinExistence type="predicted"/>
<gene>
    <name evidence="1" type="ORF">IF188_10320</name>
</gene>
<comment type="caution">
    <text evidence="1">The sequence shown here is derived from an EMBL/GenBank/DDBJ whole genome shotgun (WGS) entry which is preliminary data.</text>
</comment>
<accession>A0ABR8NN68</accession>
<protein>
    <recommendedName>
        <fullName evidence="3">Heparinase</fullName>
    </recommendedName>
</protein>